<dbReference type="HOGENOM" id="CLU_739187_0_0_9"/>
<dbReference type="EMBL" id="CP007806">
    <property type="protein sequence ID" value="AIG25820.1"/>
    <property type="molecule type" value="Genomic_DNA"/>
</dbReference>
<evidence type="ECO:0000313" key="8">
    <source>
        <dbReference type="Proteomes" id="UP000005850"/>
    </source>
</evidence>
<keyword evidence="8" id="KW-1185">Reference proteome</keyword>
<dbReference type="NCBIfam" id="TIGR04478">
    <property type="entry name" value="rSAM_YfkAB"/>
    <property type="match status" value="1"/>
</dbReference>
<dbReference type="InterPro" id="IPR031004">
    <property type="entry name" value="rSAM_YfkAB"/>
</dbReference>
<dbReference type="SUPFAM" id="SSF102114">
    <property type="entry name" value="Radical SAM enzymes"/>
    <property type="match status" value="1"/>
</dbReference>
<dbReference type="GO" id="GO:0003824">
    <property type="term" value="F:catalytic activity"/>
    <property type="evidence" value="ECO:0007669"/>
    <property type="project" value="InterPro"/>
</dbReference>
<dbReference type="Pfam" id="PF04055">
    <property type="entry name" value="Radical_SAM"/>
    <property type="match status" value="1"/>
</dbReference>
<feature type="domain" description="Radical SAM core" evidence="6">
    <location>
        <begin position="25"/>
        <end position="254"/>
    </location>
</feature>
<gene>
    <name evidence="7" type="ORF">BRLA_c014920</name>
</gene>
<dbReference type="AlphaFoldDB" id="A0A075R8E5"/>
<reference evidence="7 8" key="1">
    <citation type="journal article" date="2011" name="J. Bacteriol.">
        <title>Genome sequence of Brevibacillus laterosporus LMG 15441, a pathogen of invertebrates.</title>
        <authorList>
            <person name="Djukic M."/>
            <person name="Poehlein A."/>
            <person name="Thurmer A."/>
            <person name="Daniel R."/>
        </authorList>
    </citation>
    <scope>NUCLEOTIDE SEQUENCE [LARGE SCALE GENOMIC DNA]</scope>
    <source>
        <strain evidence="7 8">LMG 15441</strain>
    </source>
</reference>
<evidence type="ECO:0000259" key="6">
    <source>
        <dbReference type="PROSITE" id="PS51918"/>
    </source>
</evidence>
<dbReference type="InterPro" id="IPR007197">
    <property type="entry name" value="rSAM"/>
</dbReference>
<evidence type="ECO:0000256" key="2">
    <source>
        <dbReference type="ARBA" id="ARBA00022691"/>
    </source>
</evidence>
<accession>A0A075R8E5</accession>
<protein>
    <submittedName>
        <fullName evidence="7">Radical SAM/CxCxxxxC motif protein</fullName>
    </submittedName>
</protein>
<keyword evidence="5" id="KW-0411">Iron-sulfur</keyword>
<dbReference type="PANTHER" id="PTHR42836">
    <property type="entry name" value="7-CARBOXY-7-DEAZAGUANINE SYNTHASE"/>
    <property type="match status" value="1"/>
</dbReference>
<keyword evidence="4" id="KW-0408">Iron</keyword>
<dbReference type="eggNOG" id="COG0535">
    <property type="taxonomic scope" value="Bacteria"/>
</dbReference>
<evidence type="ECO:0000256" key="3">
    <source>
        <dbReference type="ARBA" id="ARBA00022723"/>
    </source>
</evidence>
<dbReference type="PROSITE" id="PS51918">
    <property type="entry name" value="RADICAL_SAM"/>
    <property type="match status" value="1"/>
</dbReference>
<dbReference type="KEGG" id="blr:BRLA_c014920"/>
<dbReference type="GO" id="GO:0046872">
    <property type="term" value="F:metal ion binding"/>
    <property type="evidence" value="ECO:0007669"/>
    <property type="project" value="UniProtKB-KW"/>
</dbReference>
<dbReference type="Gene3D" id="3.20.20.70">
    <property type="entry name" value="Aldolase class I"/>
    <property type="match status" value="1"/>
</dbReference>
<dbReference type="InterPro" id="IPR014866">
    <property type="entry name" value="YfkB"/>
</dbReference>
<dbReference type="CDD" id="cd01335">
    <property type="entry name" value="Radical_SAM"/>
    <property type="match status" value="1"/>
</dbReference>
<dbReference type="Proteomes" id="UP000005850">
    <property type="component" value="Chromosome"/>
</dbReference>
<keyword evidence="3" id="KW-0479">Metal-binding</keyword>
<evidence type="ECO:0000256" key="4">
    <source>
        <dbReference type="ARBA" id="ARBA00023004"/>
    </source>
</evidence>
<dbReference type="Pfam" id="PF08756">
    <property type="entry name" value="YfkB"/>
    <property type="match status" value="1"/>
</dbReference>
<name>A0A075R8E5_BRELA</name>
<sequence>MKRFVPTTPITPQKDPWEPLYNATPPSYKLTSIEFTVTNLCNLRCEHCAVGETLRIKDDPHLPIELILQRLEEAKDLLTLSITGGEPMYSIRTVNNVIAPILQYATDRGLRTQINSNLSLPFSRYEAVLPYIDVMHMSWNYSKPEDFHEVVYVNSPQKVSLTQAEKLYQLTMDNAKKLAHAGVIVSAESMLNTRTWQKLPKIHQLIKEMGCVRHEVHPMYQSDFAKNLPVLSLPQLRESIHTLLDVRDEEMWMLFGTLPFFACSQDPDDQELILRLRQSKNVTVRNDPDGRCRLNINIFTGDVTVTDFGDVGILGNIQTDTLETMFARWQSHSLNQSINCFCPNAECAGPNLLVYHSYYLNTDFKERKALI</sequence>
<keyword evidence="2" id="KW-0949">S-adenosyl-L-methionine</keyword>
<proteinExistence type="predicted"/>
<dbReference type="InterPro" id="IPR058240">
    <property type="entry name" value="rSAM_sf"/>
</dbReference>
<dbReference type="RefSeq" id="WP_003338116.1">
    <property type="nucleotide sequence ID" value="NZ_CP007806.1"/>
</dbReference>
<dbReference type="GO" id="GO:0051539">
    <property type="term" value="F:4 iron, 4 sulfur cluster binding"/>
    <property type="evidence" value="ECO:0007669"/>
    <property type="project" value="UniProtKB-KW"/>
</dbReference>
<organism evidence="7 8">
    <name type="scientific">Brevibacillus laterosporus LMG 15441</name>
    <dbReference type="NCBI Taxonomy" id="1042163"/>
    <lineage>
        <taxon>Bacteria</taxon>
        <taxon>Bacillati</taxon>
        <taxon>Bacillota</taxon>
        <taxon>Bacilli</taxon>
        <taxon>Bacillales</taxon>
        <taxon>Paenibacillaceae</taxon>
        <taxon>Brevibacillus</taxon>
    </lineage>
</organism>
<dbReference type="STRING" id="1042163.BRLA_c014920"/>
<dbReference type="InterPro" id="IPR013785">
    <property type="entry name" value="Aldolase_TIM"/>
</dbReference>
<keyword evidence="1" id="KW-0004">4Fe-4S</keyword>
<evidence type="ECO:0000256" key="1">
    <source>
        <dbReference type="ARBA" id="ARBA00022485"/>
    </source>
</evidence>
<evidence type="ECO:0000313" key="7">
    <source>
        <dbReference type="EMBL" id="AIG25820.1"/>
    </source>
</evidence>
<dbReference type="SFLD" id="SFLDG01097">
    <property type="entry name" value="Uncharacterised_Radical_SAM_Su"/>
    <property type="match status" value="1"/>
</dbReference>
<dbReference type="PANTHER" id="PTHR42836:SF2">
    <property type="entry name" value="PROTEIN YFKA-RELATED"/>
    <property type="match status" value="1"/>
</dbReference>
<evidence type="ECO:0000256" key="5">
    <source>
        <dbReference type="ARBA" id="ARBA00023014"/>
    </source>
</evidence>
<dbReference type="SFLD" id="SFLDS00029">
    <property type="entry name" value="Radical_SAM"/>
    <property type="match status" value="1"/>
</dbReference>